<comment type="caution">
    <text evidence="3">The sequence shown here is derived from an EMBL/GenBank/DDBJ whole genome shotgun (WGS) entry which is preliminary data.</text>
</comment>
<evidence type="ECO:0000256" key="1">
    <source>
        <dbReference type="SAM" id="Coils"/>
    </source>
</evidence>
<sequence>MNMRRVDSDSHCDRDLLSALLLGMLLIKIAVSAGYLTSGTWIWPGPGISEAATHDEALPPSPASLPRLFSLIQKERQSLLAREAAVAAKEDHLRTLQKEVEERLQELKALQLKVLEAVEEEKRIKSEHNRHLVGTLTAMPPDRAARLLEKMEEEVAVQLFRSISGKEAGAILAALPPEKAARLSQRLLQ</sequence>
<proteinExistence type="predicted"/>
<name>A0A7C3SMA4_9BACT</name>
<dbReference type="InterPro" id="IPR006668">
    <property type="entry name" value="Mg_transptr_MgtE_intracell_dom"/>
</dbReference>
<accession>A0A7C3SMA4</accession>
<dbReference type="Pfam" id="PF03448">
    <property type="entry name" value="MgtE_N"/>
    <property type="match status" value="1"/>
</dbReference>
<organism evidence="3">
    <name type="scientific">Desulfobacca acetoxidans</name>
    <dbReference type="NCBI Taxonomy" id="60893"/>
    <lineage>
        <taxon>Bacteria</taxon>
        <taxon>Pseudomonadati</taxon>
        <taxon>Thermodesulfobacteriota</taxon>
        <taxon>Desulfobaccia</taxon>
        <taxon>Desulfobaccales</taxon>
        <taxon>Desulfobaccaceae</taxon>
        <taxon>Desulfobacca</taxon>
    </lineage>
</organism>
<evidence type="ECO:0000259" key="2">
    <source>
        <dbReference type="Pfam" id="PF03448"/>
    </source>
</evidence>
<evidence type="ECO:0000313" key="3">
    <source>
        <dbReference type="EMBL" id="HGB15647.1"/>
    </source>
</evidence>
<feature type="domain" description="Magnesium transporter MgtE intracellular" evidence="2">
    <location>
        <begin position="136"/>
        <end position="185"/>
    </location>
</feature>
<dbReference type="SUPFAM" id="SSF158791">
    <property type="entry name" value="MgtE N-terminal domain-like"/>
    <property type="match status" value="1"/>
</dbReference>
<feature type="coiled-coil region" evidence="1">
    <location>
        <begin position="86"/>
        <end position="127"/>
    </location>
</feature>
<dbReference type="AlphaFoldDB" id="A0A7C3SMA4"/>
<dbReference type="EMBL" id="DTHB01000060">
    <property type="protein sequence ID" value="HGB15647.1"/>
    <property type="molecule type" value="Genomic_DNA"/>
</dbReference>
<gene>
    <name evidence="3" type="ORF">ENV62_10495</name>
</gene>
<keyword evidence="1" id="KW-0175">Coiled coil</keyword>
<reference evidence="3" key="1">
    <citation type="journal article" date="2020" name="mSystems">
        <title>Genome- and Community-Level Interaction Insights into Carbon Utilization and Element Cycling Functions of Hydrothermarchaeota in Hydrothermal Sediment.</title>
        <authorList>
            <person name="Zhou Z."/>
            <person name="Liu Y."/>
            <person name="Xu W."/>
            <person name="Pan J."/>
            <person name="Luo Z.H."/>
            <person name="Li M."/>
        </authorList>
    </citation>
    <scope>NUCLEOTIDE SEQUENCE [LARGE SCALE GENOMIC DNA]</scope>
    <source>
        <strain evidence="3">SpSt-776</strain>
    </source>
</reference>
<protein>
    <recommendedName>
        <fullName evidence="2">Magnesium transporter MgtE intracellular domain-containing protein</fullName>
    </recommendedName>
</protein>